<feature type="domain" description="F5/8 type C" evidence="11">
    <location>
        <begin position="2756"/>
        <end position="2864"/>
    </location>
</feature>
<dbReference type="InterPro" id="IPR029018">
    <property type="entry name" value="Hex-like_dom2"/>
</dbReference>
<dbReference type="Pfam" id="PF16355">
    <property type="entry name" value="DUF4982"/>
    <property type="match status" value="1"/>
</dbReference>
<keyword evidence="5 8" id="KW-0378">Hydrolase</keyword>
<evidence type="ECO:0000259" key="13">
    <source>
        <dbReference type="PROSITE" id="PS51109"/>
    </source>
</evidence>
<feature type="compositionally biased region" description="Polar residues" evidence="10">
    <location>
        <begin position="3007"/>
        <end position="3078"/>
    </location>
</feature>
<dbReference type="Gene3D" id="2.60.120.260">
    <property type="entry name" value="Galactose-binding domain-like"/>
    <property type="match status" value="5"/>
</dbReference>
<sequence length="3231" mass="355166">MKRSSKDLFDKRYSYSIRRLSVGTASVVVGCMLFGSQMVQANTVEASDPSLELVTDETEELPVIPEEEAVEETPAVLSEGGEVGQDDGSESVTELEALEAVAAEPMLAPAADLPQANESEGGETREATAQSQDQVVAPASWTTIHHYNQVDQQVNFDQAWKFSLGETAGASAKQFDDSSWQVLDLPHDFSLIQDYTQSGEAESGYKPGGTGWYRKAFTVSEEVAAGRVELQFDGAYMETEVFINGTSLGVHPNGYSPFTFDLTGHVRANEENIIAVKVVNPVPSSRWYSGSGIYRSVHLNMTPKVHLAEYGVVVTSPNLKESKTGQGTASRVEVVTALENAGSQSAAVTVRTSLFERLADGKVGTKVAEKTSSLTTISSQTSSKIRTEFDINNLKLWSVSNPHLYIVRTEILDGATVVQSRDQETGFRYIEFDNVSGFKLNGEKLKLQGVSMHHDQGGLGARAYYDAIERQFEILKGMGVNAVRVTHNPAARAMKDIANRMGMLLIDEAFDTWERPKNSNVNDYSRFFNRTIGTTAENLVGARAQDQQWSEFHVKQMVKSGINDPSIIMWSTGNEVLEGISGSASNYVSVINRLIGWINEVDPTRPATIGDNKLKHGDRIAVGMGNALNDATVRGIVGYNYADGSKYDESKANHPNWIIYGSETASSVNSRGVYNIKGNASRSDKQRTAYDQSHVNWGHTASQAWYDVITRDFVAGEFVWTGFDYLGEPTPWNGVGPGTQHGWPAPKSSYFGIVDTAGFPKDSYYFYRSQWKQDDTTLHVLPAWNDAVLQKDSNNRVEVVVYSNAAKVQLVHIAADGTQRDLGTKEFTEVTTDAGYKYKIYNGADKSSTPHKNLYLTWQVDYQPGTIKAIAYDAQGNVIEQTVGSSQHSTFGAASKLLAKVAKVDQAVTDHSLAYIEIDVVDANNNLVVNAANPVSISVSGPAKLVAMDNGNAMDHQSYQADNRKAFAGKVLAIVQMTGASGTVSVTASADGLTASTVEFAVTGQADQAANKAKEYKLSKNIYIKRGAEVNLPTSVTVRFQDGSEAEKAVSFDKAAIREKLATEDTVTARARVADLDLDVSLLISVIDQVAAIKNVATAVEIGSPLVLPQMVEAFLADGTLLSSQFPVTWTQPSDDQLRTEGVIEVRGVANVLGDQLPVIAKVRVGNRAVTIGGNVAPKATRIEQDIPQNLQSDTLMAIVDGGLQASANNDGGANETIWSNYDAAQADRKTATLSFVYDTAQNIAEVSIYYHRDNWSLRQPKSVTFSYQTSSSAEATVAAHRVTETKPVNGLTKVTYRLDRPVSAEIFKVTVENSDEVLSGRKPSVGIVELELKTALEAFVKSSDASINEIQIGNQVLRGASITNNMTVSGRGDITARNSANNVGVTVLRTADNTVKIVTSSEDGSQSETYTLTFVPDSPTTEGRNYIERSEMTLTAGSVENRASEAVDNAKDFNLNSHWHSAWSGTDISNLWLTVDTGRVRQLNGLAYRHRQDGSPNGKVASYDILVSTDNRTWTSVKTGSFDENNRDWQEVSFDPTSARYIKLQAVNTLGDGGRPNRFMSVSEIRVSEYLGQVEAVALTSDHVRLASQEYAYTGQALTPKPTVRVNGVDLVENQDYHLDYSDNIGQVGTSSRASIRVTGLGRYTGVVSLNFTIRAGQAETVSDGTIETADRFDATRPASAEVIAVALASEDYLNKNYQVFPTPQTVTYGNGLVALNGRVNLVIGQGVDIYTRNRLKDTLQAHQISYATSTSAVEGATNIYIGIHGQAGFAQSHQANAGRTAQLFDKIDAYRLVVKDNAISVIGKDTDAVFFGLTTLKHMLNDSPAPVLREVDVEDFADIKNRGFIEGYYGNPWSTADRMELMRYGGDLKLTQYFFAPKDDEYHNSRWRELYPEDKLEEIRQMARVGNQNKTRYVWTLHPFMHNSVRFGDDNHYREDLEVIKRKFTQLMGVGVREFGILADDARHPAGGFASYNRLMADLTQWLESQQAQYTGLRKEMIFVPHEYWGDGDEAELRSLNENLPESASLTVTGGRIWGQVSNQFLTTLSTNLSQGGKTYRPVQLWINWPCTDNSKEHLILGGGEKFLQPNVDASLIGGIMLNPMQQSEPSKIALFSAAEYTWNIWESEEAAKRVNDIAFNFVETGRFTDSETSLAFRELGKHMINQNMDGRVVKLEESLELAPKLTAFRTKLEAGEDLTEDRRQLRAEFAKLKAAAQLYKESGNELMRNQIHYWLDNTIDQMDALESLLTATEFIGSDQADQLWNHYNRGLGLYEQSKGYTFWYVNHYEKAELGVQHIRPFILHLLEFLAGQVESELYPDRINSRLITNRSGAEGSVANILDGDLSTQLLFKNPNTISTGDYVGLEFNKTIDLDSLTFAMGAVSNLRDTFSAAAIQYQTEDGEWLPIPGHTYTGSEALITFSNLGLKAKAVRMIATSDKANTWFGIRDIAVNKPLEASRQTSVAITHSTNLVYKGQTSEAQIKDGNDATEAMFANADTAGSQRDTTPAEAWVQLDLGQVKPISKVRLAQGTGDKLNKGVLEYSVNGTDWTNLTSLSGEQLKEVSQEFEAQYIRVRNTENLPKWWRIKDFSVETNEGRRDMVETSIASLENSPVFETLGSYRLPLPATTQLAPGDFVGIKLDRLHELESLQATGSQLDLVYSPNAVEWYQLDQLSEQPLARYIRLINKGQTSQNLGSSELLVETKEIHPDKLKSTTLGINQVYGNNDVRRIKNLGQLFDGVYNNFVEFADVPRQGGEIVLELGVQRPIRKIRAYIQDGTKNYLRDGKIQVSQNGQDWVDIVTVGDGQANASRDDSLGDGWTHDSNLPGNRYIEGSLETPVNAKYLRIYFTANYDYRFVGFTEMVINDSEFVKTINDPTVTGDGGEAAENLYTNLVDRKVLSSYKPAKDQGHLVYHLSEKTGVNHVKLISSLPAGSSVQLRARVIRQGQDAGPEWVELGAVTNSLQTFVLGQDVAHLLDLDLSWTGGRPEFYELSTYHAEIDQETPIEDQPTTGGETSQPDQPTTGGETSQPDQPTTGGETSQPDQPTPGGETSQPDQPTTGGETSQPDQPTPGSETSQPGSDEWVWTVKPESGLLSLTHEKPRLDILERERGYGRQVLDNPDLPVGVTRLVQAGKAGRERVFVQVVTENGVVLSQRIVHTMVLEEAQDEILEVGRKPLAPQAASQSATVQETKAAVSQAQLPETGSQDQSYLLTGLSVLATLGLVARAKRREE</sequence>
<keyword evidence="2" id="KW-0134">Cell wall</keyword>
<dbReference type="Pfam" id="PF18565">
    <property type="entry name" value="Glyco_hydro2_C5"/>
    <property type="match status" value="1"/>
</dbReference>
<dbReference type="GO" id="GO:0004553">
    <property type="term" value="F:hydrolase activity, hydrolyzing O-glycosyl compounds"/>
    <property type="evidence" value="ECO:0007669"/>
    <property type="project" value="InterPro"/>
</dbReference>
<dbReference type="GO" id="GO:0005975">
    <property type="term" value="P:carbohydrate metabolic process"/>
    <property type="evidence" value="ECO:0007669"/>
    <property type="project" value="InterPro"/>
</dbReference>
<comment type="similarity">
    <text evidence="1">Belongs to the glycosyl hydrolase 2 family.</text>
</comment>
<evidence type="ECO:0000256" key="3">
    <source>
        <dbReference type="ARBA" id="ARBA00022525"/>
    </source>
</evidence>
<dbReference type="PANTHER" id="PTHR42732:SF1">
    <property type="entry name" value="BETA-MANNOSIDASE"/>
    <property type="match status" value="1"/>
</dbReference>
<dbReference type="InterPro" id="IPR019931">
    <property type="entry name" value="LPXTG_anchor"/>
</dbReference>
<dbReference type="Pfam" id="PF02836">
    <property type="entry name" value="Glyco_hydro_2_C"/>
    <property type="match status" value="1"/>
</dbReference>
<evidence type="ECO:0000256" key="8">
    <source>
        <dbReference type="PROSITE-ProRule" id="PRU01353"/>
    </source>
</evidence>
<dbReference type="KEGG" id="ssuv:PXH68_08200"/>
<evidence type="ECO:0000259" key="14">
    <source>
        <dbReference type="PROSITE" id="PS52009"/>
    </source>
</evidence>
<dbReference type="SUPFAM" id="SSF55545">
    <property type="entry name" value="beta-N-acetylhexosaminidase-like domain"/>
    <property type="match status" value="1"/>
</dbReference>
<dbReference type="RefSeq" id="WP_248028256.1">
    <property type="nucleotide sequence ID" value="NZ_CP118733.1"/>
</dbReference>
<dbReference type="InterPro" id="IPR008979">
    <property type="entry name" value="Galactose-bd-like_sf"/>
</dbReference>
<evidence type="ECO:0000259" key="12">
    <source>
        <dbReference type="PROSITE" id="PS50847"/>
    </source>
</evidence>
<dbReference type="InterPro" id="IPR006104">
    <property type="entry name" value="Glyco_hydro_2_N"/>
</dbReference>
<dbReference type="Gene3D" id="2.20.230.10">
    <property type="entry name" value="Resuscitation-promoting factor rpfb"/>
    <property type="match status" value="1"/>
</dbReference>
<dbReference type="InterPro" id="IPR051913">
    <property type="entry name" value="GH2_Domain-Containing"/>
</dbReference>
<dbReference type="PANTHER" id="PTHR42732">
    <property type="entry name" value="BETA-GALACTOSIDASE"/>
    <property type="match status" value="1"/>
</dbReference>
<accession>A0AA96VEI7</accession>
<feature type="region of interest" description="Disordered" evidence="10">
    <location>
        <begin position="3001"/>
        <end position="3081"/>
    </location>
</feature>
<dbReference type="PROSITE" id="PS51257">
    <property type="entry name" value="PROKAR_LIPOPROTEIN"/>
    <property type="match status" value="1"/>
</dbReference>
<feature type="region of interest" description="Disordered" evidence="10">
    <location>
        <begin position="114"/>
        <end position="134"/>
    </location>
</feature>
<feature type="domain" description="F5/8 type C" evidence="11">
    <location>
        <begin position="2447"/>
        <end position="2595"/>
    </location>
</feature>
<keyword evidence="7 8" id="KW-0326">Glycosidase</keyword>
<feature type="domain" description="F5/8 type C" evidence="11">
    <location>
        <begin position="1414"/>
        <end position="1565"/>
    </location>
</feature>
<keyword evidence="3" id="KW-0964">Secreted</keyword>
<feature type="active site" description="Proton donor" evidence="8">
    <location>
        <position position="1963"/>
    </location>
</feature>
<evidence type="ECO:0000256" key="4">
    <source>
        <dbReference type="ARBA" id="ARBA00022729"/>
    </source>
</evidence>
<keyword evidence="6" id="KW-0572">Peptidoglycan-anchor</keyword>
<dbReference type="EMBL" id="CP118733">
    <property type="protein sequence ID" value="WNY46853.1"/>
    <property type="molecule type" value="Genomic_DNA"/>
</dbReference>
<evidence type="ECO:0000256" key="1">
    <source>
        <dbReference type="ARBA" id="ARBA00007401"/>
    </source>
</evidence>
<dbReference type="InterPro" id="IPR036156">
    <property type="entry name" value="Beta-gal/glucu_dom_sf"/>
</dbReference>
<dbReference type="Pfam" id="PF07555">
    <property type="entry name" value="NAGidase"/>
    <property type="match status" value="1"/>
</dbReference>
<dbReference type="PROSITE" id="PS51109">
    <property type="entry name" value="G5"/>
    <property type="match status" value="1"/>
</dbReference>
<reference evidence="15 16" key="1">
    <citation type="submission" date="2023-02" db="EMBL/GenBank/DDBJ databases">
        <title>Streptococcus sp. Genome Sequencing and Assembly.</title>
        <authorList>
            <person name="Shore S.M."/>
            <person name="Nicholson T.L."/>
        </authorList>
    </citation>
    <scope>NUCLEOTIDE SEQUENCE [LARGE SCALE GENOMIC DNA]</scope>
    <source>
        <strain evidence="15 16">29896</strain>
    </source>
</reference>
<dbReference type="Pfam" id="PF00754">
    <property type="entry name" value="F5_F8_type_C"/>
    <property type="match status" value="3"/>
</dbReference>
<feature type="coiled-coil region" evidence="9">
    <location>
        <begin position="2194"/>
        <end position="2221"/>
    </location>
</feature>
<evidence type="ECO:0000256" key="9">
    <source>
        <dbReference type="SAM" id="Coils"/>
    </source>
</evidence>
<dbReference type="Proteomes" id="UP001304088">
    <property type="component" value="Chromosome"/>
</dbReference>
<keyword evidence="16" id="KW-1185">Reference proteome</keyword>
<dbReference type="InterPro" id="IPR011098">
    <property type="entry name" value="G5_dom"/>
</dbReference>
<feature type="domain" description="G5" evidence="13">
    <location>
        <begin position="3095"/>
        <end position="3175"/>
    </location>
</feature>
<dbReference type="InterPro" id="IPR006101">
    <property type="entry name" value="Glyco_hydro_2"/>
</dbReference>
<evidence type="ECO:0000256" key="2">
    <source>
        <dbReference type="ARBA" id="ARBA00022512"/>
    </source>
</evidence>
<dbReference type="Pfam" id="PF00703">
    <property type="entry name" value="Glyco_hydro_2"/>
    <property type="match status" value="1"/>
</dbReference>
<dbReference type="Gene3D" id="3.30.379.10">
    <property type="entry name" value="Chitobiase/beta-hexosaminidase domain 2-like"/>
    <property type="match status" value="1"/>
</dbReference>
<feature type="region of interest" description="Disordered" evidence="10">
    <location>
        <begin position="70"/>
        <end position="90"/>
    </location>
</feature>
<dbReference type="InterPro" id="IPR006103">
    <property type="entry name" value="Glyco_hydro_2_cat"/>
</dbReference>
<evidence type="ECO:0000256" key="10">
    <source>
        <dbReference type="SAM" id="MobiDB-lite"/>
    </source>
</evidence>
<dbReference type="InterPro" id="IPR000421">
    <property type="entry name" value="FA58C"/>
</dbReference>
<dbReference type="SUPFAM" id="SSF49303">
    <property type="entry name" value="beta-Galactosidase/glucuronidase domain"/>
    <property type="match status" value="1"/>
</dbReference>
<comment type="similarity">
    <text evidence="8">Belongs to the glycosyl hydrolase 84 family.</text>
</comment>
<dbReference type="InterPro" id="IPR011081">
    <property type="entry name" value="Big_4"/>
</dbReference>
<dbReference type="SUPFAM" id="SSF49785">
    <property type="entry name" value="Galactose-binding domain-like"/>
    <property type="match status" value="5"/>
</dbReference>
<dbReference type="Gene3D" id="2.60.40.10">
    <property type="entry name" value="Immunoglobulins"/>
    <property type="match status" value="3"/>
</dbReference>
<keyword evidence="4" id="KW-0732">Signal</keyword>
<gene>
    <name evidence="15" type="ORF">PXH68_08200</name>
</gene>
<feature type="domain" description="Gram-positive cocci surface proteins LPxTG" evidence="12">
    <location>
        <begin position="3199"/>
        <end position="3231"/>
    </location>
</feature>
<name>A0AA96VEI7_9STRE</name>
<dbReference type="PRINTS" id="PR00132">
    <property type="entry name" value="GLHYDRLASE2"/>
</dbReference>
<dbReference type="InterPro" id="IPR013783">
    <property type="entry name" value="Ig-like_fold"/>
</dbReference>
<dbReference type="Gene3D" id="3.20.20.80">
    <property type="entry name" value="Glycosidases"/>
    <property type="match status" value="2"/>
</dbReference>
<dbReference type="InterPro" id="IPR015882">
    <property type="entry name" value="HEX_bac_N"/>
</dbReference>
<protein>
    <submittedName>
        <fullName evidence="15">Beta-N-acetylglucosaminidase domain-containing protein</fullName>
    </submittedName>
</protein>
<dbReference type="Pfam" id="PF04650">
    <property type="entry name" value="YSIRK_signal"/>
    <property type="match status" value="1"/>
</dbReference>
<proteinExistence type="inferred from homology"/>
<dbReference type="PROSITE" id="PS52009">
    <property type="entry name" value="GH84"/>
    <property type="match status" value="1"/>
</dbReference>
<dbReference type="Pfam" id="PF07501">
    <property type="entry name" value="G5"/>
    <property type="match status" value="1"/>
</dbReference>
<evidence type="ECO:0000259" key="11">
    <source>
        <dbReference type="PROSITE" id="PS50022"/>
    </source>
</evidence>
<dbReference type="Pfam" id="PF02838">
    <property type="entry name" value="Glyco_hydro_20b"/>
    <property type="match status" value="1"/>
</dbReference>
<dbReference type="NCBIfam" id="TIGR01167">
    <property type="entry name" value="LPXTG_anchor"/>
    <property type="match status" value="1"/>
</dbReference>
<dbReference type="NCBIfam" id="TIGR01168">
    <property type="entry name" value="YSIRK_signal"/>
    <property type="match status" value="1"/>
</dbReference>
<evidence type="ECO:0000256" key="5">
    <source>
        <dbReference type="ARBA" id="ARBA00022801"/>
    </source>
</evidence>
<dbReference type="InterPro" id="IPR006102">
    <property type="entry name" value="Ig-like_GH2"/>
</dbReference>
<dbReference type="InterPro" id="IPR005877">
    <property type="entry name" value="YSIRK_signal_dom"/>
</dbReference>
<dbReference type="PROSITE" id="PS50022">
    <property type="entry name" value="FA58C_3"/>
    <property type="match status" value="3"/>
</dbReference>
<organism evidence="15 16">
    <name type="scientific">Streptococcus suivaginalis</name>
    <dbReference type="NCBI Taxonomy" id="3028082"/>
    <lineage>
        <taxon>Bacteria</taxon>
        <taxon>Bacillati</taxon>
        <taxon>Bacillota</taxon>
        <taxon>Bacilli</taxon>
        <taxon>Lactobacillales</taxon>
        <taxon>Streptococcaceae</taxon>
        <taxon>Streptococcus</taxon>
    </lineage>
</organism>
<evidence type="ECO:0000256" key="6">
    <source>
        <dbReference type="ARBA" id="ARBA00023088"/>
    </source>
</evidence>
<dbReference type="Gene3D" id="1.20.58.460">
    <property type="entry name" value="Hyaluronidase post-catalytic domain-like"/>
    <property type="match status" value="1"/>
</dbReference>
<dbReference type="InterPro" id="IPR040605">
    <property type="entry name" value="Glyco_hydro2_dom5"/>
</dbReference>
<dbReference type="SMART" id="SM01208">
    <property type="entry name" value="G5"/>
    <property type="match status" value="1"/>
</dbReference>
<dbReference type="InterPro" id="IPR032311">
    <property type="entry name" value="DUF4982"/>
</dbReference>
<keyword evidence="9" id="KW-0175">Coiled coil</keyword>
<dbReference type="PROSITE" id="PS50847">
    <property type="entry name" value="GRAM_POS_ANCHORING"/>
    <property type="match status" value="1"/>
</dbReference>
<dbReference type="SUPFAM" id="SSF140657">
    <property type="entry name" value="Hyaluronidase post-catalytic domain-like"/>
    <property type="match status" value="1"/>
</dbReference>
<evidence type="ECO:0000313" key="16">
    <source>
        <dbReference type="Proteomes" id="UP001304088"/>
    </source>
</evidence>
<dbReference type="InterPro" id="IPR011496">
    <property type="entry name" value="O-GlcNAcase_cat"/>
</dbReference>
<dbReference type="SUPFAM" id="SSF51445">
    <property type="entry name" value="(Trans)glycosidases"/>
    <property type="match status" value="2"/>
</dbReference>
<feature type="domain" description="GH84" evidence="14">
    <location>
        <begin position="1842"/>
        <end position="2124"/>
    </location>
</feature>
<dbReference type="Pfam" id="PF07532">
    <property type="entry name" value="Big_4"/>
    <property type="match status" value="1"/>
</dbReference>
<evidence type="ECO:0000313" key="15">
    <source>
        <dbReference type="EMBL" id="WNY46853.1"/>
    </source>
</evidence>
<evidence type="ECO:0000256" key="7">
    <source>
        <dbReference type="ARBA" id="ARBA00023295"/>
    </source>
</evidence>
<dbReference type="InterPro" id="IPR017853">
    <property type="entry name" value="GH"/>
</dbReference>
<dbReference type="Pfam" id="PF02837">
    <property type="entry name" value="Glyco_hydro_2_N"/>
    <property type="match status" value="1"/>
</dbReference>